<comment type="caution">
    <text evidence="1">The sequence shown here is derived from an EMBL/GenBank/DDBJ whole genome shotgun (WGS) entry which is preliminary data.</text>
</comment>
<evidence type="ECO:0000313" key="1">
    <source>
        <dbReference type="EMBL" id="PHV68438.1"/>
    </source>
</evidence>
<name>A0A2G3PRF3_WILMA</name>
<accession>A0A2G3PRF3</accession>
<dbReference type="EMBL" id="PEBD01000004">
    <property type="protein sequence ID" value="PHV68438.1"/>
    <property type="molecule type" value="Genomic_DNA"/>
</dbReference>
<evidence type="ECO:0000313" key="2">
    <source>
        <dbReference type="Proteomes" id="UP000225108"/>
    </source>
</evidence>
<organism evidence="1 2">
    <name type="scientific">Williamsia marianensis</name>
    <dbReference type="NCBI Taxonomy" id="85044"/>
    <lineage>
        <taxon>Bacteria</taxon>
        <taxon>Bacillati</taxon>
        <taxon>Actinomycetota</taxon>
        <taxon>Actinomycetes</taxon>
        <taxon>Mycobacteriales</taxon>
        <taxon>Nocardiaceae</taxon>
        <taxon>Williamsia</taxon>
    </lineage>
</organism>
<reference evidence="1 2" key="1">
    <citation type="submission" date="2017-10" db="EMBL/GenBank/DDBJ databases">
        <title>The draft genome sequence of Williamsia sp. BULT 1.1 isolated from the semi-arid grassland soils from South Africa.</title>
        <authorList>
            <person name="Kabwe M.H."/>
            <person name="Govender N."/>
            <person name="Mutseka Lunga P."/>
            <person name="Vikram S."/>
            <person name="Makhalanyane T.P."/>
        </authorList>
    </citation>
    <scope>NUCLEOTIDE SEQUENCE [LARGE SCALE GENOMIC DNA]</scope>
    <source>
        <strain evidence="1 2">BULT 1.1</strain>
    </source>
</reference>
<sequence length="165" mass="18495">MAVVAVLLLAGCYSYNDAEVQVRDIPRDKAWRVINNNLHEVVPSWDPNYPFPENPLSPPPNMTGCTTGKNSFASGPPWSMRVAQSLLEPTPLEIEQINMGFAALEARQYSYFDNPAKLNSENKWIENDAGYAVQLWVDVGQDGTRSYELISSSSCIRFDGDDQYK</sequence>
<dbReference type="AlphaFoldDB" id="A0A2G3PRF3"/>
<proteinExistence type="predicted"/>
<dbReference type="Proteomes" id="UP000225108">
    <property type="component" value="Unassembled WGS sequence"/>
</dbReference>
<protein>
    <submittedName>
        <fullName evidence="1">Uncharacterized protein</fullName>
    </submittedName>
</protein>
<gene>
    <name evidence="1" type="ORF">CSW57_04265</name>
</gene>